<feature type="chain" id="PRO_5030561565" evidence="1">
    <location>
        <begin position="29"/>
        <end position="225"/>
    </location>
</feature>
<organism evidence="2 3">
    <name type="scientific">Cellulomonas humilata</name>
    <dbReference type="NCBI Taxonomy" id="144055"/>
    <lineage>
        <taxon>Bacteria</taxon>
        <taxon>Bacillati</taxon>
        <taxon>Actinomycetota</taxon>
        <taxon>Actinomycetes</taxon>
        <taxon>Micrococcales</taxon>
        <taxon>Cellulomonadaceae</taxon>
        <taxon>Cellulomonas</taxon>
    </lineage>
</organism>
<name>A0A7Y6A6S4_9CELL</name>
<evidence type="ECO:0000256" key="1">
    <source>
        <dbReference type="SAM" id="SignalP"/>
    </source>
</evidence>
<evidence type="ECO:0000313" key="3">
    <source>
        <dbReference type="Proteomes" id="UP000565724"/>
    </source>
</evidence>
<sequence>MSKGVVRSILAIAGSVALVAAIGTPSQAAKPAPPASDQGVVIAADGVVQPDGSIFYATGPISATTTVVVPDESGKLPGGLSAKRGRAILKSDGPQALKDAMAATQIATLSLSDQTFVTGVCCTWTTFRHPSVIWGYNDAATAVYRSALSPGTEQWVCTKGWGHYRGYNGSQLGLWGKWYQTGCQRGSDFATWNRTEVPWGYTVDNPRMQFQSQHIHSVAIGYWGA</sequence>
<protein>
    <submittedName>
        <fullName evidence="2">Uncharacterized protein</fullName>
    </submittedName>
</protein>
<keyword evidence="3" id="KW-1185">Reference proteome</keyword>
<dbReference type="Proteomes" id="UP000565724">
    <property type="component" value="Unassembled WGS sequence"/>
</dbReference>
<keyword evidence="1" id="KW-0732">Signal</keyword>
<feature type="signal peptide" evidence="1">
    <location>
        <begin position="1"/>
        <end position="28"/>
    </location>
</feature>
<dbReference type="EMBL" id="JABMCI010000070">
    <property type="protein sequence ID" value="NUU19534.1"/>
    <property type="molecule type" value="Genomic_DNA"/>
</dbReference>
<evidence type="ECO:0000313" key="2">
    <source>
        <dbReference type="EMBL" id="NUU19534.1"/>
    </source>
</evidence>
<proteinExistence type="predicted"/>
<accession>A0A7Y6A6S4</accession>
<comment type="caution">
    <text evidence="2">The sequence shown here is derived from an EMBL/GenBank/DDBJ whole genome shotgun (WGS) entry which is preliminary data.</text>
</comment>
<dbReference type="AlphaFoldDB" id="A0A7Y6A6S4"/>
<dbReference type="RefSeq" id="WP_175349395.1">
    <property type="nucleotide sequence ID" value="NZ_JABMCI010000070.1"/>
</dbReference>
<gene>
    <name evidence="2" type="ORF">HP550_19980</name>
</gene>
<reference evidence="2 3" key="1">
    <citation type="submission" date="2020-05" db="EMBL/GenBank/DDBJ databases">
        <title>Genome Sequencing of Type Strains.</title>
        <authorList>
            <person name="Lemaire J.F."/>
            <person name="Inderbitzin P."/>
            <person name="Gregorio O.A."/>
            <person name="Collins S.B."/>
            <person name="Wespe N."/>
            <person name="Knight-Connoni V."/>
        </authorList>
    </citation>
    <scope>NUCLEOTIDE SEQUENCE [LARGE SCALE GENOMIC DNA]</scope>
    <source>
        <strain evidence="2 3">ATCC 25174</strain>
    </source>
</reference>